<dbReference type="EMBL" id="JAINVB010000001">
    <property type="protein sequence ID" value="MCK0086591.1"/>
    <property type="molecule type" value="Genomic_DNA"/>
</dbReference>
<accession>A0AAW5F2T5</accession>
<dbReference type="Proteomes" id="UP001203136">
    <property type="component" value="Unassembled WGS sequence"/>
</dbReference>
<dbReference type="Gene3D" id="3.90.550.10">
    <property type="entry name" value="Spore Coat Polysaccharide Biosynthesis Protein SpsA, Chain A"/>
    <property type="match status" value="1"/>
</dbReference>
<name>A0AAW5F2T5_CLOSY</name>
<reference evidence="2" key="1">
    <citation type="journal article" date="2022" name="Cell Host Microbe">
        <title>Colonization of the live biotherapeutic product VE303 and modulation of the microbiota and metabolites in healthy volunteers.</title>
        <authorList>
            <person name="Dsouza M."/>
            <person name="Menon R."/>
            <person name="Crossette E."/>
            <person name="Bhattarai S.K."/>
            <person name="Schneider J."/>
            <person name="Kim Y.G."/>
            <person name="Reddy S."/>
            <person name="Caballero S."/>
            <person name="Felix C."/>
            <person name="Cornacchione L."/>
            <person name="Hendrickson J."/>
            <person name="Watson A.R."/>
            <person name="Minot S.S."/>
            <person name="Greenfield N."/>
            <person name="Schopf L."/>
            <person name="Szabady R."/>
            <person name="Patarroyo J."/>
            <person name="Smith W."/>
            <person name="Harrison P."/>
            <person name="Kuijper E.J."/>
            <person name="Kelly C.P."/>
            <person name="Olle B."/>
            <person name="Bobilev D."/>
            <person name="Silber J.L."/>
            <person name="Bucci V."/>
            <person name="Roberts B."/>
            <person name="Faith J."/>
            <person name="Norman J.M."/>
        </authorList>
    </citation>
    <scope>NUCLEOTIDE SEQUENCE</scope>
    <source>
        <strain evidence="2">VE303-04</strain>
    </source>
</reference>
<feature type="domain" description="Glycosyltransferase 2-like" evidence="1">
    <location>
        <begin position="4"/>
        <end position="70"/>
    </location>
</feature>
<evidence type="ECO:0000313" key="2">
    <source>
        <dbReference type="EMBL" id="MCK0086591.1"/>
    </source>
</evidence>
<protein>
    <submittedName>
        <fullName evidence="2">Glycosyltransferase</fullName>
    </submittedName>
</protein>
<dbReference type="Pfam" id="PF00535">
    <property type="entry name" value="Glycos_transf_2"/>
    <property type="match status" value="1"/>
</dbReference>
<evidence type="ECO:0000259" key="1">
    <source>
        <dbReference type="Pfam" id="PF00535"/>
    </source>
</evidence>
<organism evidence="2 3">
    <name type="scientific">Clostridium symbiosum</name>
    <name type="common">Bacteroides symbiosus</name>
    <dbReference type="NCBI Taxonomy" id="1512"/>
    <lineage>
        <taxon>Bacteria</taxon>
        <taxon>Bacillati</taxon>
        <taxon>Bacillota</taxon>
        <taxon>Clostridia</taxon>
        <taxon>Lachnospirales</taxon>
        <taxon>Lachnospiraceae</taxon>
        <taxon>Otoolea</taxon>
    </lineage>
</organism>
<comment type="caution">
    <text evidence="2">The sequence shown here is derived from an EMBL/GenBank/DDBJ whole genome shotgun (WGS) entry which is preliminary data.</text>
</comment>
<dbReference type="AlphaFoldDB" id="A0AAW5F2T5"/>
<proteinExistence type="predicted"/>
<sequence length="74" mass="9038">MKKQGEYILFLDSDDYITDKCFEQATGIINTYRPDIVIGYTYRDLSDEGKKNIRRLMKVPRNWYLMMKRKWLYS</sequence>
<dbReference type="InterPro" id="IPR029044">
    <property type="entry name" value="Nucleotide-diphossugar_trans"/>
</dbReference>
<gene>
    <name evidence="2" type="ORF">K5I21_12045</name>
</gene>
<dbReference type="InterPro" id="IPR001173">
    <property type="entry name" value="Glyco_trans_2-like"/>
</dbReference>
<evidence type="ECO:0000313" key="3">
    <source>
        <dbReference type="Proteomes" id="UP001203136"/>
    </source>
</evidence>
<dbReference type="SUPFAM" id="SSF53448">
    <property type="entry name" value="Nucleotide-diphospho-sugar transferases"/>
    <property type="match status" value="1"/>
</dbReference>